<dbReference type="PANTHER" id="PTHR19384:SF128">
    <property type="entry name" value="NADPH OXIDOREDUCTASE A"/>
    <property type="match status" value="1"/>
</dbReference>
<keyword evidence="4" id="KW-0249">Electron transport</keyword>
<dbReference type="Proteomes" id="UP000194841">
    <property type="component" value="Unassembled WGS sequence"/>
</dbReference>
<proteinExistence type="predicted"/>
<accession>A0A2C9ZZU2</accession>
<dbReference type="PRINTS" id="PR00369">
    <property type="entry name" value="FLAVODOXIN"/>
</dbReference>
<dbReference type="InterPro" id="IPR008254">
    <property type="entry name" value="Flavodoxin/NO_synth"/>
</dbReference>
<evidence type="ECO:0000256" key="1">
    <source>
        <dbReference type="ARBA" id="ARBA00001917"/>
    </source>
</evidence>
<dbReference type="SUPFAM" id="SSF52218">
    <property type="entry name" value="Flavoproteins"/>
    <property type="match status" value="1"/>
</dbReference>
<dbReference type="GO" id="GO:0050660">
    <property type="term" value="F:flavin adenine dinucleotide binding"/>
    <property type="evidence" value="ECO:0007669"/>
    <property type="project" value="TreeGrafter"/>
</dbReference>
<feature type="domain" description="Flavodoxin-like" evidence="5">
    <location>
        <begin position="4"/>
        <end position="143"/>
    </location>
</feature>
<keyword evidence="3" id="KW-0288">FMN</keyword>
<evidence type="ECO:0000256" key="2">
    <source>
        <dbReference type="ARBA" id="ARBA00022630"/>
    </source>
</evidence>
<dbReference type="PANTHER" id="PTHR19384">
    <property type="entry name" value="NITRIC OXIDE SYNTHASE-RELATED"/>
    <property type="match status" value="1"/>
</dbReference>
<dbReference type="AlphaFoldDB" id="A0A2C9ZZU2"/>
<comment type="caution">
    <text evidence="6">The sequence shown here is derived from an EMBL/GenBank/DDBJ whole genome shotgun (WGS) entry which is preliminary data.</text>
</comment>
<comment type="cofactor">
    <cofactor evidence="1">
        <name>FMN</name>
        <dbReference type="ChEBI" id="CHEBI:58210"/>
    </cofactor>
</comment>
<keyword evidence="4" id="KW-0813">Transport</keyword>
<organism evidence="6 7">
    <name type="scientific">Pseudoalteromonas ulvae</name>
    <dbReference type="NCBI Taxonomy" id="107327"/>
    <lineage>
        <taxon>Bacteria</taxon>
        <taxon>Pseudomonadati</taxon>
        <taxon>Pseudomonadota</taxon>
        <taxon>Gammaproteobacteria</taxon>
        <taxon>Alteromonadales</taxon>
        <taxon>Pseudoalteromonadaceae</taxon>
        <taxon>Pseudoalteromonas</taxon>
    </lineage>
</organism>
<name>A0A2C9ZZU2_PSEDV</name>
<evidence type="ECO:0000313" key="7">
    <source>
        <dbReference type="Proteomes" id="UP000194841"/>
    </source>
</evidence>
<protein>
    <submittedName>
        <fullName evidence="6">FMN-binding protein MioC</fullName>
    </submittedName>
</protein>
<dbReference type="GO" id="GO:0005829">
    <property type="term" value="C:cytosol"/>
    <property type="evidence" value="ECO:0007669"/>
    <property type="project" value="TreeGrafter"/>
</dbReference>
<evidence type="ECO:0000256" key="4">
    <source>
        <dbReference type="ARBA" id="ARBA00022982"/>
    </source>
</evidence>
<dbReference type="Gene3D" id="3.40.50.360">
    <property type="match status" value="1"/>
</dbReference>
<dbReference type="GO" id="GO:0010181">
    <property type="term" value="F:FMN binding"/>
    <property type="evidence" value="ECO:0007669"/>
    <property type="project" value="InterPro"/>
</dbReference>
<keyword evidence="2" id="KW-0285">Flavoprotein</keyword>
<evidence type="ECO:0000259" key="5">
    <source>
        <dbReference type="PROSITE" id="PS50902"/>
    </source>
</evidence>
<gene>
    <name evidence="6" type="ORF">B1199_19475</name>
</gene>
<dbReference type="InterPro" id="IPR029039">
    <property type="entry name" value="Flavoprotein-like_sf"/>
</dbReference>
<dbReference type="EMBL" id="MWPV01000007">
    <property type="protein sequence ID" value="OUL56291.1"/>
    <property type="molecule type" value="Genomic_DNA"/>
</dbReference>
<sequence>MKTIHIIVGSQMGSAEYTADQIHQALSAANLTSQIHEFPEPEAIPTENAIWLICTSTHGAGDLPDNIQAFATSLSERGSLEGLQYGVIGLGDRSYDTFNHAAIKLDELLQLQGAKRIGQRLEINVLDELLPEDAALAWLPTWLEAF</sequence>
<dbReference type="GO" id="GO:0016491">
    <property type="term" value="F:oxidoreductase activity"/>
    <property type="evidence" value="ECO:0007669"/>
    <property type="project" value="TreeGrafter"/>
</dbReference>
<evidence type="ECO:0000313" key="6">
    <source>
        <dbReference type="EMBL" id="OUL56291.1"/>
    </source>
</evidence>
<evidence type="ECO:0000256" key="3">
    <source>
        <dbReference type="ARBA" id="ARBA00022643"/>
    </source>
</evidence>
<dbReference type="Pfam" id="PF00258">
    <property type="entry name" value="Flavodoxin_1"/>
    <property type="match status" value="1"/>
</dbReference>
<dbReference type="InterPro" id="IPR001094">
    <property type="entry name" value="Flavdoxin-like"/>
</dbReference>
<dbReference type="PROSITE" id="PS50902">
    <property type="entry name" value="FLAVODOXIN_LIKE"/>
    <property type="match status" value="1"/>
</dbReference>
<dbReference type="OrthoDB" id="359268at2"/>
<reference evidence="6 7" key="1">
    <citation type="submission" date="2017-02" db="EMBL/GenBank/DDBJ databases">
        <title>Pseudoalteromonas ulvae TC14 Genome.</title>
        <authorList>
            <person name="Molmeret M."/>
        </authorList>
    </citation>
    <scope>NUCLEOTIDE SEQUENCE [LARGE SCALE GENOMIC DNA]</scope>
    <source>
        <strain evidence="6">TC14</strain>
    </source>
</reference>
<keyword evidence="7" id="KW-1185">Reference proteome</keyword>
<dbReference type="RefSeq" id="WP_086745801.1">
    <property type="nucleotide sequence ID" value="NZ_MWPV01000007.1"/>
</dbReference>